<accession>A0A7S3HJU9</accession>
<dbReference type="SUPFAM" id="SSF50978">
    <property type="entry name" value="WD40 repeat-like"/>
    <property type="match status" value="1"/>
</dbReference>
<feature type="compositionally biased region" description="Polar residues" evidence="5">
    <location>
        <begin position="139"/>
        <end position="149"/>
    </location>
</feature>
<comment type="similarity">
    <text evidence="1 4">Belongs to the phosphatase 2A regulatory subunit B family.</text>
</comment>
<dbReference type="InterPro" id="IPR036322">
    <property type="entry name" value="WD40_repeat_dom_sf"/>
</dbReference>
<sequence length="462" mass="51533">MIEEEYTDNVDSNIDDTITAVEYNANGEYLATGDRVGRITVLKLENEGKEKQKQENWLPYFQYQSHDPEFDFLKSLEIEAKINQIKFCGSSSSSNTLLSANDKTIKLWKISSRNKYDANAVSSYQNDGVLRFPTRSRSETLSRANTAQRGESKECDPDSSIATPLHASTKKVYSNAHAYHINSLATNSDGQTFVSSDDLRVNWWNMDCNDTCFNVVDIKPENMEELTEVITSVEFHPFNCALLTFSSSRGAIKVVDTRTSALCRGFARTYQETQREGANGSKSFIADILNSISDVTYSKDGRFLVSRDYLTVKIWDVNMENKPVKTISLHDHLRPMLYDLFTSDIIFDKFEVCCSPDGKRFASGSYSNQLKVFNGDDGRGLRDITLPTVASEPGAPLAAQAVDEASGIVDVTRSLQKSSLSARRSTSASEVRLDEKVLHCSWHPVNNTIAVAGHAGLCLYKV</sequence>
<evidence type="ECO:0000256" key="2">
    <source>
        <dbReference type="ARBA" id="ARBA00022574"/>
    </source>
</evidence>
<evidence type="ECO:0000256" key="5">
    <source>
        <dbReference type="SAM" id="MobiDB-lite"/>
    </source>
</evidence>
<dbReference type="InterPro" id="IPR000009">
    <property type="entry name" value="PP2A_PR55"/>
</dbReference>
<dbReference type="GO" id="GO:0000159">
    <property type="term" value="C:protein phosphatase type 2A complex"/>
    <property type="evidence" value="ECO:0007669"/>
    <property type="project" value="UniProtKB-UniRule"/>
</dbReference>
<dbReference type="SMART" id="SM00320">
    <property type="entry name" value="WD40"/>
    <property type="match status" value="6"/>
</dbReference>
<dbReference type="PRINTS" id="PR00600">
    <property type="entry name" value="PP2APR55"/>
</dbReference>
<dbReference type="AlphaFoldDB" id="A0A7S3HJU9"/>
<dbReference type="InterPro" id="IPR001680">
    <property type="entry name" value="WD40_rpt"/>
</dbReference>
<organism evidence="6">
    <name type="scientific">Spumella elongata</name>
    <dbReference type="NCBI Taxonomy" id="89044"/>
    <lineage>
        <taxon>Eukaryota</taxon>
        <taxon>Sar</taxon>
        <taxon>Stramenopiles</taxon>
        <taxon>Ochrophyta</taxon>
        <taxon>Chrysophyceae</taxon>
        <taxon>Chromulinales</taxon>
        <taxon>Chromulinaceae</taxon>
        <taxon>Spumella</taxon>
    </lineage>
</organism>
<feature type="region of interest" description="Disordered" evidence="5">
    <location>
        <begin position="135"/>
        <end position="160"/>
    </location>
</feature>
<proteinExistence type="inferred from homology"/>
<protein>
    <recommendedName>
        <fullName evidence="4">Serine/threonine-protein phosphatase 2A 55 kDa regulatory subunit B</fullName>
    </recommendedName>
</protein>
<keyword evidence="2 4" id="KW-0853">WD repeat</keyword>
<name>A0A7S3HJU9_9STRA</name>
<reference evidence="6" key="1">
    <citation type="submission" date="2021-01" db="EMBL/GenBank/DDBJ databases">
        <authorList>
            <person name="Corre E."/>
            <person name="Pelletier E."/>
            <person name="Niang G."/>
            <person name="Scheremetjew M."/>
            <person name="Finn R."/>
            <person name="Kale V."/>
            <person name="Holt S."/>
            <person name="Cochrane G."/>
            <person name="Meng A."/>
            <person name="Brown T."/>
            <person name="Cohen L."/>
        </authorList>
    </citation>
    <scope>NUCLEOTIDE SEQUENCE</scope>
    <source>
        <strain evidence="6">CCAP 955/1</strain>
    </source>
</reference>
<evidence type="ECO:0000256" key="3">
    <source>
        <dbReference type="ARBA" id="ARBA00022737"/>
    </source>
</evidence>
<dbReference type="PANTHER" id="PTHR11871">
    <property type="entry name" value="PROTEIN PHOSPHATASE PP2A REGULATORY SUBUNIT B"/>
    <property type="match status" value="1"/>
</dbReference>
<evidence type="ECO:0000313" key="6">
    <source>
        <dbReference type="EMBL" id="CAE0297599.1"/>
    </source>
</evidence>
<keyword evidence="3 4" id="KW-0677">Repeat</keyword>
<dbReference type="EMBL" id="HBIC01051598">
    <property type="protein sequence ID" value="CAE0297599.1"/>
    <property type="molecule type" value="Transcribed_RNA"/>
</dbReference>
<dbReference type="Gene3D" id="2.130.10.10">
    <property type="entry name" value="YVTN repeat-like/Quinoprotein amine dehydrogenase"/>
    <property type="match status" value="3"/>
</dbReference>
<gene>
    <name evidence="6" type="ORF">SELO1098_LOCUS26453</name>
</gene>
<dbReference type="InterPro" id="IPR015943">
    <property type="entry name" value="WD40/YVTN_repeat-like_dom_sf"/>
</dbReference>
<evidence type="ECO:0000256" key="4">
    <source>
        <dbReference type="RuleBase" id="RU331113"/>
    </source>
</evidence>
<dbReference type="GO" id="GO:0019888">
    <property type="term" value="F:protein phosphatase regulator activity"/>
    <property type="evidence" value="ECO:0007669"/>
    <property type="project" value="InterPro"/>
</dbReference>
<dbReference type="Pfam" id="PF00400">
    <property type="entry name" value="WD40"/>
    <property type="match status" value="3"/>
</dbReference>
<dbReference type="PIRSF" id="PIRSF037309">
    <property type="entry name" value="PP2A_PR55"/>
    <property type="match status" value="1"/>
</dbReference>
<evidence type="ECO:0000256" key="1">
    <source>
        <dbReference type="ARBA" id="ARBA00008259"/>
    </source>
</evidence>